<dbReference type="EMBL" id="CP001940">
    <property type="protein sequence ID" value="ADH84894.1"/>
    <property type="molecule type" value="Genomic_DNA"/>
</dbReference>
<proteinExistence type="predicted"/>
<evidence type="ECO:0000259" key="2">
    <source>
        <dbReference type="PROSITE" id="PS51782"/>
    </source>
</evidence>
<keyword evidence="1" id="KW-0732">Signal</keyword>
<dbReference type="SMART" id="SM00257">
    <property type="entry name" value="LysM"/>
    <property type="match status" value="1"/>
</dbReference>
<dbReference type="RefSeq" id="WP_013162425.1">
    <property type="nucleotide sequence ID" value="NC_014216.1"/>
</dbReference>
<dbReference type="InParanoid" id="D6Z612"/>
<keyword evidence="4" id="KW-1185">Reference proteome</keyword>
<dbReference type="AlphaFoldDB" id="D6Z612"/>
<evidence type="ECO:0000256" key="1">
    <source>
        <dbReference type="SAM" id="SignalP"/>
    </source>
</evidence>
<dbReference type="OrthoDB" id="9765158at2"/>
<dbReference type="PROSITE" id="PS51782">
    <property type="entry name" value="LYSM"/>
    <property type="match status" value="1"/>
</dbReference>
<dbReference type="SUPFAM" id="SSF54106">
    <property type="entry name" value="LysM domain"/>
    <property type="match status" value="1"/>
</dbReference>
<dbReference type="Gene3D" id="3.10.350.10">
    <property type="entry name" value="LysM domain"/>
    <property type="match status" value="1"/>
</dbReference>
<protein>
    <submittedName>
        <fullName evidence="3">Peptidoglycan-binding lysin domain protein</fullName>
    </submittedName>
</protein>
<dbReference type="HOGENOM" id="CLU_050533_0_0_7"/>
<dbReference type="InterPro" id="IPR036779">
    <property type="entry name" value="LysM_dom_sf"/>
</dbReference>
<name>D6Z612_DESAT</name>
<dbReference type="InterPro" id="IPR018392">
    <property type="entry name" value="LysM"/>
</dbReference>
<dbReference type="eggNOG" id="COG1652">
    <property type="taxonomic scope" value="Bacteria"/>
</dbReference>
<feature type="chain" id="PRO_5003091503" evidence="1">
    <location>
        <begin position="26"/>
        <end position="344"/>
    </location>
</feature>
<organism evidence="3 4">
    <name type="scientific">Desulfurivibrio alkaliphilus (strain DSM 19089 / UNIQEM U267 / AHT2)</name>
    <dbReference type="NCBI Taxonomy" id="589865"/>
    <lineage>
        <taxon>Bacteria</taxon>
        <taxon>Pseudomonadati</taxon>
        <taxon>Thermodesulfobacteriota</taxon>
        <taxon>Desulfobulbia</taxon>
        <taxon>Desulfobulbales</taxon>
        <taxon>Desulfobulbaceae</taxon>
        <taxon>Desulfurivibrio</taxon>
    </lineage>
</organism>
<evidence type="ECO:0000313" key="4">
    <source>
        <dbReference type="Proteomes" id="UP000001508"/>
    </source>
</evidence>
<evidence type="ECO:0000313" key="3">
    <source>
        <dbReference type="EMBL" id="ADH84894.1"/>
    </source>
</evidence>
<feature type="domain" description="LysM" evidence="2">
    <location>
        <begin position="29"/>
        <end position="77"/>
    </location>
</feature>
<dbReference type="Proteomes" id="UP000001508">
    <property type="component" value="Chromosome"/>
</dbReference>
<dbReference type="InterPro" id="IPR052196">
    <property type="entry name" value="Bact_Kbp"/>
</dbReference>
<sequence length="344" mass="37463">MKKTILTAALLGCVAIMTAKMQATADELTPHLVQEGDNLWSLSEHYLSDPDRWSEIWQVNPELTNPHWIYPGQIVLIPLAPPPPPKEEVVIKPPPIVSTGEPLPMQVTTPFRPKVAEEPEVDERLAAIQAELARQYDRGIGMVTWELPTEGRVLGSEVGWHHAASHQTVLIDAPGAQPGQRLGIYRDLGRVDAQRYLGKSPGHLLADVGIIKVIAPEGGKQRAVVERSFTEIKQGDLLGPVPPVPEVTAESLDKDAYTIPATVVAVKHHRMVAASDNVVYLDRGENDGLAPGQSFTVHSPDSSKNARRRGELLILRVTPERAAALVTSASTNHVRPGDLLGQVR</sequence>
<feature type="signal peptide" evidence="1">
    <location>
        <begin position="1"/>
        <end position="25"/>
    </location>
</feature>
<reference evidence="4" key="1">
    <citation type="submission" date="2010-02" db="EMBL/GenBank/DDBJ databases">
        <title>Complete sequence of Desulfurivibrio alkaliphilus AHT2.</title>
        <authorList>
            <consortium name="US DOE Joint Genome Institute"/>
            <person name="Pitluck S."/>
            <person name="Chertkov O."/>
            <person name="Detter J.C."/>
            <person name="Han C."/>
            <person name="Tapia R."/>
            <person name="Larimer F."/>
            <person name="Land M."/>
            <person name="Hauser L."/>
            <person name="Kyrpides N."/>
            <person name="Mikhailova N."/>
            <person name="Sorokin D.Y."/>
            <person name="Muyzer G."/>
            <person name="Woyke T."/>
        </authorList>
    </citation>
    <scope>NUCLEOTIDE SEQUENCE [LARGE SCALE GENOMIC DNA]</scope>
    <source>
        <strain evidence="4">DSM 19089 / UNIQEM U267 / AHT2</strain>
    </source>
</reference>
<dbReference type="KEGG" id="dak:DaAHT2_0183"/>
<dbReference type="PANTHER" id="PTHR34700">
    <property type="entry name" value="POTASSIUM BINDING PROTEIN KBP"/>
    <property type="match status" value="1"/>
</dbReference>
<dbReference type="Pfam" id="PF01476">
    <property type="entry name" value="LysM"/>
    <property type="match status" value="1"/>
</dbReference>
<gene>
    <name evidence="3" type="ordered locus">DaAHT2_0183</name>
</gene>
<dbReference type="STRING" id="589865.DaAHT2_0183"/>
<dbReference type="PANTHER" id="PTHR34700:SF4">
    <property type="entry name" value="PHAGE-LIKE ELEMENT PBSX PROTEIN XKDP"/>
    <property type="match status" value="1"/>
</dbReference>
<dbReference type="CDD" id="cd00118">
    <property type="entry name" value="LysM"/>
    <property type="match status" value="1"/>
</dbReference>
<accession>D6Z612</accession>